<dbReference type="Proteomes" id="UP000256345">
    <property type="component" value="Unassembled WGS sequence"/>
</dbReference>
<feature type="non-terminal residue" evidence="4">
    <location>
        <position position="47"/>
    </location>
</feature>
<dbReference type="SUPFAM" id="SSF47384">
    <property type="entry name" value="Homodimeric domain of signal transducing histidine kinase"/>
    <property type="match status" value="1"/>
</dbReference>
<comment type="catalytic activity">
    <reaction evidence="1">
        <text>ATP + protein L-histidine = ADP + protein N-phospho-L-histidine.</text>
        <dbReference type="EC" id="2.7.13.3"/>
    </reaction>
</comment>
<comment type="caution">
    <text evidence="4">The sequence shown here is derived from an EMBL/GenBank/DDBJ whole genome shotgun (WGS) entry which is preliminary data.</text>
</comment>
<dbReference type="EC" id="2.7.13.3" evidence="2"/>
<dbReference type="Gene3D" id="1.10.287.130">
    <property type="match status" value="1"/>
</dbReference>
<feature type="domain" description="Signal transduction histidine kinase dimerisation/phosphoacceptor" evidence="3">
    <location>
        <begin position="2"/>
        <end position="45"/>
    </location>
</feature>
<protein>
    <recommendedName>
        <fullName evidence="2">histidine kinase</fullName>
        <ecNumber evidence="2">2.7.13.3</ecNumber>
    </recommendedName>
</protein>
<name>A0ABX9JK44_9BACT</name>
<keyword evidence="5" id="KW-1185">Reference proteome</keyword>
<accession>A0ABX9JK44</accession>
<dbReference type="EMBL" id="QUMU01000034">
    <property type="protein sequence ID" value="REG14208.1"/>
    <property type="molecule type" value="Genomic_DNA"/>
</dbReference>
<organism evidence="4 5">
    <name type="scientific">Archangium gephyra</name>
    <dbReference type="NCBI Taxonomy" id="48"/>
    <lineage>
        <taxon>Bacteria</taxon>
        <taxon>Pseudomonadati</taxon>
        <taxon>Myxococcota</taxon>
        <taxon>Myxococcia</taxon>
        <taxon>Myxococcales</taxon>
        <taxon>Cystobacterineae</taxon>
        <taxon>Archangiaceae</taxon>
        <taxon>Archangium</taxon>
    </lineage>
</organism>
<evidence type="ECO:0000313" key="5">
    <source>
        <dbReference type="Proteomes" id="UP000256345"/>
    </source>
</evidence>
<evidence type="ECO:0000256" key="1">
    <source>
        <dbReference type="ARBA" id="ARBA00000085"/>
    </source>
</evidence>
<evidence type="ECO:0000313" key="4">
    <source>
        <dbReference type="EMBL" id="REG14208.1"/>
    </source>
</evidence>
<evidence type="ECO:0000259" key="3">
    <source>
        <dbReference type="Pfam" id="PF00512"/>
    </source>
</evidence>
<gene>
    <name evidence="4" type="ORF">ATI61_1346</name>
</gene>
<evidence type="ECO:0000256" key="2">
    <source>
        <dbReference type="ARBA" id="ARBA00012438"/>
    </source>
</evidence>
<proteinExistence type="predicted"/>
<dbReference type="Pfam" id="PF00512">
    <property type="entry name" value="HisKA"/>
    <property type="match status" value="1"/>
</dbReference>
<dbReference type="InterPro" id="IPR003661">
    <property type="entry name" value="HisK_dim/P_dom"/>
</dbReference>
<dbReference type="InterPro" id="IPR036097">
    <property type="entry name" value="HisK_dim/P_sf"/>
</dbReference>
<reference evidence="4 5" key="1">
    <citation type="submission" date="2018-08" db="EMBL/GenBank/DDBJ databases">
        <title>Genomic Encyclopedia of Archaeal and Bacterial Type Strains, Phase II (KMG-II): from individual species to whole genera.</title>
        <authorList>
            <person name="Goeker M."/>
        </authorList>
    </citation>
    <scope>NUCLEOTIDE SEQUENCE [LARGE SCALE GENOMIC DNA]</scope>
    <source>
        <strain evidence="4 5">DSM 2261</strain>
    </source>
</reference>
<sequence length="47" mass="5426">MELLRDSADAMSPEQRERFLANIDADARRLTRLVQRLLELARADSLV</sequence>